<dbReference type="InterPro" id="IPR025583">
    <property type="entry name" value="HMG-CoA_N_dom"/>
</dbReference>
<gene>
    <name evidence="14" type="primary">HMG2_2</name>
    <name evidence="14" type="ORF">GRS66_009653</name>
</gene>
<evidence type="ECO:0000313" key="14">
    <source>
        <dbReference type="EMBL" id="QID86998.1"/>
    </source>
</evidence>
<evidence type="ECO:0000313" key="15">
    <source>
        <dbReference type="Proteomes" id="UP000501346"/>
    </source>
</evidence>
<keyword evidence="15" id="KW-1185">Reference proteome</keyword>
<feature type="transmembrane region" description="Helical" evidence="11">
    <location>
        <begin position="402"/>
        <end position="423"/>
    </location>
</feature>
<dbReference type="Pfam" id="PF00368">
    <property type="entry name" value="HMG-CoA_red"/>
    <property type="match status" value="1"/>
</dbReference>
<dbReference type="Pfam" id="PF13323">
    <property type="entry name" value="HPIH"/>
    <property type="match status" value="1"/>
</dbReference>
<sequence>MSLSLKTIIHLVKPFACTAKFSARYPIHVIVIAVLLSAAAYLSVTQSYLNEWKLDSNQYSTYLTIKPDELFDRCTHYYRSPVSDTWKLLSSKEAADIYTPFHYYLSTISFQSKDNSTALPSLEDVIYSADHTRYVLSEEPKIPTELTPEGGTKWRLRSNSNLILDLHNTYRNLVKEFSNKTSEFDQFDLFIILAAYLTLFYTLCCLFNDMRKIGSKFWLSFSALSNSACALYLSLYTTQTLLKKPASLLSLIVGLPFIVVIIGFKHKVRLATLSLHKFHRISIDKKVTVSNIIYEAMFQEGTFLIRDYLFYISSFVGCAIYARHLTGLVNFCILATFMLIFDLILSATFYSAILSMKLEINIIHRSTLIRQTLEEDSVFPTTADIIYKDETAAEPNFLRSNVAILIGKASVIGLLLLINLYVFTDKLNDTILNSVNFDSTIYSLPNFINYKDIGNLSNQVIISVLPKQYYTPLKKYHQIEDSILLVIESVSNAIRDQFISKLLFFAFAVSISINIYLLNAAKIHTGYMNFEPQSKKEGDNLRPKSATIEFSDTYSTPASSDPEAPVTDKNISITQEIQNNECIYALSSQDEPIRPLSNLVELMDDEQLKTLNNTELSDLVVNGRLPLYALEKKLDDTTRAVLVRRKALSVLAESPVLVSEKLPFRNFDYDRVFGACCENVIGYMPLPVGVIGPLIIDGASYHIPMATTEGCLVASAMRGCKAINAGGGATTVLTKDGMTRGPVVRFPTLIRSGACKIWLDSEEGQNIIKKAFNSTSRFARLQHIQTCLAGDLLFMRFRTTTGDAMGMNMISKGVEYSLKQMVEEYGWDDMEVVSVSGNYCTDKKPAAINWIEGRGKSVVAEATIPGDVVRSVLKSDVAALVELNIAKNLVGSAMAGSVGGFNAHAANLVTALFLALGQDPAQNVESSNCITLMKEVDGNLRISVSMPSIEVGTIGGGTVLEPQGAMLDLLGVRGPHPTEPGANARQLARIIACAVLAGELSLCSALAAGHLVQSHMTHNRKTDKTNEQQQTSNKNPSL</sequence>
<comment type="pathway">
    <text evidence="11">Metabolic intermediate biosynthesis; (R)-mevalonate biosynthesis; (R)-mevalonate from acetyl-CoA: step 3/3.</text>
</comment>
<keyword evidence="5 11" id="KW-0256">Endoplasmic reticulum</keyword>
<dbReference type="CDD" id="cd00643">
    <property type="entry name" value="HMG-CoA_reductase_classI"/>
    <property type="match status" value="1"/>
</dbReference>
<dbReference type="InterPro" id="IPR004554">
    <property type="entry name" value="HMG_CoA_Rdtase_eu_arc"/>
</dbReference>
<dbReference type="PROSITE" id="PS00066">
    <property type="entry name" value="HMG_COA_REDUCTASE_1"/>
    <property type="match status" value="1"/>
</dbReference>
<evidence type="ECO:0000256" key="12">
    <source>
        <dbReference type="SAM" id="MobiDB-lite"/>
    </source>
</evidence>
<dbReference type="GO" id="GO:0006696">
    <property type="term" value="P:ergosterol biosynthetic process"/>
    <property type="evidence" value="ECO:0007669"/>
    <property type="project" value="UniProtKB-ARBA"/>
</dbReference>
<proteinExistence type="inferred from homology"/>
<evidence type="ECO:0000256" key="10">
    <source>
        <dbReference type="ARBA" id="ARBA00056313"/>
    </source>
</evidence>
<dbReference type="InterPro" id="IPR000731">
    <property type="entry name" value="SSD"/>
</dbReference>
<dbReference type="GO" id="GO:0004420">
    <property type="term" value="F:hydroxymethylglutaryl-CoA reductase (NADPH) activity"/>
    <property type="evidence" value="ECO:0007669"/>
    <property type="project" value="UniProtKB-EC"/>
</dbReference>
<dbReference type="PANTHER" id="PTHR10572">
    <property type="entry name" value="3-HYDROXY-3-METHYLGLUTARYL-COENZYME A REDUCTASE"/>
    <property type="match status" value="1"/>
</dbReference>
<dbReference type="PROSITE" id="PS50065">
    <property type="entry name" value="HMG_COA_REDUCTASE_4"/>
    <property type="match status" value="1"/>
</dbReference>
<keyword evidence="8 11" id="KW-0560">Oxidoreductase</keyword>
<dbReference type="InterPro" id="IPR009023">
    <property type="entry name" value="HMG_CoA_Rdtase_NAD(P)-bd_sf"/>
</dbReference>
<dbReference type="GO" id="GO:0005635">
    <property type="term" value="C:nuclear envelope"/>
    <property type="evidence" value="ECO:0007669"/>
    <property type="project" value="UniProtKB-SubCell"/>
</dbReference>
<feature type="transmembrane region" description="Helical" evidence="11">
    <location>
        <begin position="189"/>
        <end position="208"/>
    </location>
</feature>
<dbReference type="InterPro" id="IPR002202">
    <property type="entry name" value="HMG_CoA_Rdtase"/>
</dbReference>
<dbReference type="GO" id="GO:0005778">
    <property type="term" value="C:peroxisomal membrane"/>
    <property type="evidence" value="ECO:0007669"/>
    <property type="project" value="TreeGrafter"/>
</dbReference>
<comment type="subcellular location">
    <subcellularLocation>
        <location evidence="2 11">Endoplasmic reticulum membrane</location>
        <topology evidence="2 11">Multi-pass membrane protein</topology>
    </subcellularLocation>
    <subcellularLocation>
        <location evidence="1">Nucleus envelope</location>
    </subcellularLocation>
</comment>
<keyword evidence="4 11" id="KW-0812">Transmembrane</keyword>
<dbReference type="FunFam" id="1.10.3270.10:FF:000001">
    <property type="entry name" value="3-hydroxy-3-methylglutaryl coenzyme A reductase"/>
    <property type="match status" value="1"/>
</dbReference>
<feature type="transmembrane region" description="Helical" evidence="11">
    <location>
        <begin position="25"/>
        <end position="44"/>
    </location>
</feature>
<keyword evidence="6 11" id="KW-0521">NADP</keyword>
<comment type="catalytic activity">
    <reaction evidence="11">
        <text>(R)-mevalonate + 2 NADP(+) + CoA = (3S)-3-hydroxy-3-methylglutaryl-CoA + 2 NADPH + 2 H(+)</text>
        <dbReference type="Rhea" id="RHEA:15989"/>
        <dbReference type="ChEBI" id="CHEBI:15378"/>
        <dbReference type="ChEBI" id="CHEBI:36464"/>
        <dbReference type="ChEBI" id="CHEBI:43074"/>
        <dbReference type="ChEBI" id="CHEBI:57287"/>
        <dbReference type="ChEBI" id="CHEBI:57783"/>
        <dbReference type="ChEBI" id="CHEBI:58349"/>
        <dbReference type="EC" id="1.1.1.34"/>
    </reaction>
</comment>
<feature type="transmembrane region" description="Helical" evidence="11">
    <location>
        <begin position="247"/>
        <end position="264"/>
    </location>
</feature>
<dbReference type="SUPFAM" id="SSF56542">
    <property type="entry name" value="Substrate-binding domain of HMG-CoA reductase"/>
    <property type="match status" value="1"/>
</dbReference>
<keyword evidence="9 11" id="KW-0472">Membrane</keyword>
<dbReference type="Gene3D" id="1.10.3270.10">
    <property type="entry name" value="HMGR, N-terminal domain"/>
    <property type="match status" value="1"/>
</dbReference>
<dbReference type="InterPro" id="IPR023076">
    <property type="entry name" value="HMG_CoA_Rdtase_CS"/>
</dbReference>
<evidence type="ECO:0000256" key="9">
    <source>
        <dbReference type="ARBA" id="ARBA00023136"/>
    </source>
</evidence>
<accession>A0A6C1ECB5</accession>
<protein>
    <recommendedName>
        <fullName evidence="11">3-hydroxy-3-methylglutaryl coenzyme A reductase</fullName>
        <shortName evidence="11">HMG-CoA reductase</shortName>
        <ecNumber evidence="11">1.1.1.34</ecNumber>
    </recommendedName>
</protein>
<evidence type="ECO:0000256" key="4">
    <source>
        <dbReference type="ARBA" id="ARBA00022692"/>
    </source>
</evidence>
<dbReference type="InterPro" id="IPR009029">
    <property type="entry name" value="HMG_CoA_Rdtase_sub-bd_dom_sf"/>
</dbReference>
<dbReference type="PANTHER" id="PTHR10572:SF24">
    <property type="entry name" value="3-HYDROXY-3-METHYLGLUTARYL-COENZYME A REDUCTASE"/>
    <property type="match status" value="1"/>
</dbReference>
<organism evidence="14 15">
    <name type="scientific">Saccharomyces pastorianus</name>
    <name type="common">Lager yeast</name>
    <name type="synonym">Saccharomyces cerevisiae x Saccharomyces eubayanus</name>
    <dbReference type="NCBI Taxonomy" id="27292"/>
    <lineage>
        <taxon>Eukaryota</taxon>
        <taxon>Fungi</taxon>
        <taxon>Dikarya</taxon>
        <taxon>Ascomycota</taxon>
        <taxon>Saccharomycotina</taxon>
        <taxon>Saccharomycetes</taxon>
        <taxon>Saccharomycetales</taxon>
        <taxon>Saccharomycetaceae</taxon>
        <taxon>Saccharomyces</taxon>
    </lineage>
</organism>
<dbReference type="GO" id="GO:0005789">
    <property type="term" value="C:endoplasmic reticulum membrane"/>
    <property type="evidence" value="ECO:0007669"/>
    <property type="project" value="UniProtKB-SubCell"/>
</dbReference>
<dbReference type="Gene3D" id="3.30.70.420">
    <property type="entry name" value="Hydroxymethylglutaryl-CoA reductase, class I/II, NAD/NADP-binding domain"/>
    <property type="match status" value="1"/>
</dbReference>
<evidence type="ECO:0000256" key="7">
    <source>
        <dbReference type="ARBA" id="ARBA00022989"/>
    </source>
</evidence>
<dbReference type="AlphaFoldDB" id="A0A6C1ECB5"/>
<dbReference type="Proteomes" id="UP000501346">
    <property type="component" value="Chromosome SeXII"/>
</dbReference>
<dbReference type="PROSITE" id="PS00318">
    <property type="entry name" value="HMG_COA_REDUCTASE_2"/>
    <property type="match status" value="1"/>
</dbReference>
<evidence type="ECO:0000256" key="2">
    <source>
        <dbReference type="ARBA" id="ARBA00004477"/>
    </source>
</evidence>
<dbReference type="InterPro" id="IPR023282">
    <property type="entry name" value="HMG_CoA_Rdtase_N"/>
</dbReference>
<dbReference type="GO" id="GO:0008299">
    <property type="term" value="P:isoprenoid biosynthetic process"/>
    <property type="evidence" value="ECO:0007669"/>
    <property type="project" value="InterPro"/>
</dbReference>
<evidence type="ECO:0000256" key="6">
    <source>
        <dbReference type="ARBA" id="ARBA00022857"/>
    </source>
</evidence>
<dbReference type="InterPro" id="IPR023074">
    <property type="entry name" value="HMG_CoA_Rdtase_cat_sf"/>
</dbReference>
<dbReference type="GO" id="GO:0015936">
    <property type="term" value="P:coenzyme A metabolic process"/>
    <property type="evidence" value="ECO:0007669"/>
    <property type="project" value="InterPro"/>
</dbReference>
<dbReference type="EC" id="1.1.1.34" evidence="11"/>
<dbReference type="PROSITE" id="PS50156">
    <property type="entry name" value="SSD"/>
    <property type="match status" value="1"/>
</dbReference>
<comment type="similarity">
    <text evidence="3 11">Belongs to the HMG-CoA reductase family.</text>
</comment>
<dbReference type="Pfam" id="PF12349">
    <property type="entry name" value="Sterol-sensing"/>
    <property type="match status" value="1"/>
</dbReference>
<dbReference type="Gene3D" id="3.90.770.10">
    <property type="entry name" value="3-hydroxy-3-methylglutaryl-coenzyme A Reductase, Chain A, domain 2"/>
    <property type="match status" value="1"/>
</dbReference>
<keyword evidence="7 11" id="KW-1133">Transmembrane helix</keyword>
<feature type="compositionally biased region" description="Polar residues" evidence="12">
    <location>
        <begin position="1027"/>
        <end position="1038"/>
    </location>
</feature>
<dbReference type="FunFam" id="3.30.70.420:FF:000001">
    <property type="entry name" value="3-hydroxy-3-methylglutaryl coenzyme A reductase"/>
    <property type="match status" value="1"/>
</dbReference>
<comment type="function">
    <text evidence="10">HMG-CoA reductase; part of the first module of ergosterol biosynthesis pathway constitutes by the early steps of the pathway, conserved across all eukaryotes, and which results in the formation of mevalonate from acetyl-coenzyme A (acetyl-CoA). HMG1 and HMG2 catalyze the reduction of hydroxymethylglutaryl-CoA (HMG-CoA) to mevalonate that is the rate-limiting step within the first mosule. The first module starts with the action of the cytosolic acetyl-CoA acetyltransferase ERG10 that catalyzes the formation of acetoacetyl-CoA. The hydroxymethylglutaryl-CoA synthase ERG13 then condenses acetyl-CoA with acetoacetyl-CoA to form HMG-CoA. The rate-limiting step of the early module is the reduction to mevalonate by the 3-hydroxy-3-methylglutaryl-coenzyme A (HMG-CoA) reductases HMG1 and HMG2 which are derived from a single ancestral HMGR gene by gene duplication.</text>
</comment>
<evidence type="ECO:0000256" key="8">
    <source>
        <dbReference type="ARBA" id="ARBA00023002"/>
    </source>
</evidence>
<feature type="transmembrane region" description="Helical" evidence="11">
    <location>
        <begin position="217"/>
        <end position="235"/>
    </location>
</feature>
<dbReference type="OrthoDB" id="310654at2759"/>
<evidence type="ECO:0000256" key="3">
    <source>
        <dbReference type="ARBA" id="ARBA00007661"/>
    </source>
</evidence>
<feature type="region of interest" description="Disordered" evidence="12">
    <location>
        <begin position="1017"/>
        <end position="1038"/>
    </location>
</feature>
<feature type="transmembrane region" description="Helical" evidence="11">
    <location>
        <begin position="328"/>
        <end position="353"/>
    </location>
</feature>
<evidence type="ECO:0000259" key="13">
    <source>
        <dbReference type="PROSITE" id="PS50156"/>
    </source>
</evidence>
<reference evidence="14 15" key="1">
    <citation type="journal article" date="2019" name="BMC Genomics">
        <title>Chromosome level assembly and comparative genome analysis confirm lager-brewing yeasts originated from a single hybridization.</title>
        <authorList>
            <person name="Salazar A.N."/>
            <person name="Gorter de Vries A.R."/>
            <person name="van den Broek M."/>
            <person name="Brouwers N."/>
            <person name="de la Torre Cortes P."/>
            <person name="Kuijpers N.G.A."/>
            <person name="Daran J.G."/>
            <person name="Abeel T."/>
        </authorList>
    </citation>
    <scope>NUCLEOTIDE SEQUENCE [LARGE SCALE GENOMIC DNA]</scope>
    <source>
        <strain evidence="14 15">CBS 1483</strain>
    </source>
</reference>
<dbReference type="FunFam" id="3.90.770.10:FF:000001">
    <property type="entry name" value="3-hydroxy-3-methylglutaryl coenzyme A reductase"/>
    <property type="match status" value="1"/>
</dbReference>
<feature type="transmembrane region" description="Helical" evidence="11">
    <location>
        <begin position="498"/>
        <end position="518"/>
    </location>
</feature>
<dbReference type="InterPro" id="IPR053958">
    <property type="entry name" value="HMGCR/SNAP/NPC1-like_SSD"/>
</dbReference>
<dbReference type="PROSITE" id="PS01192">
    <property type="entry name" value="HMG_COA_REDUCTASE_3"/>
    <property type="match status" value="1"/>
</dbReference>
<dbReference type="PRINTS" id="PR00071">
    <property type="entry name" value="HMGCOARDTASE"/>
</dbReference>
<evidence type="ECO:0000256" key="5">
    <source>
        <dbReference type="ARBA" id="ARBA00022824"/>
    </source>
</evidence>
<feature type="domain" description="SSD" evidence="13">
    <location>
        <begin position="188"/>
        <end position="356"/>
    </location>
</feature>
<dbReference type="UniPathway" id="UPA00058">
    <property type="reaction ID" value="UER00103"/>
</dbReference>
<evidence type="ECO:0000256" key="1">
    <source>
        <dbReference type="ARBA" id="ARBA00004259"/>
    </source>
</evidence>
<name>A0A6C1ECB5_SACPS</name>
<dbReference type="SUPFAM" id="SSF55035">
    <property type="entry name" value="NAD-binding domain of HMG-CoA reductase"/>
    <property type="match status" value="1"/>
</dbReference>
<dbReference type="NCBIfam" id="TIGR00533">
    <property type="entry name" value="HMG_CoA_R_NADP"/>
    <property type="match status" value="1"/>
</dbReference>
<evidence type="ECO:0000256" key="11">
    <source>
        <dbReference type="RuleBase" id="RU361219"/>
    </source>
</evidence>
<dbReference type="EMBL" id="CP049009">
    <property type="protein sequence ID" value="QID86998.1"/>
    <property type="molecule type" value="Genomic_DNA"/>
</dbReference>